<dbReference type="SUPFAM" id="SSF57850">
    <property type="entry name" value="RING/U-box"/>
    <property type="match status" value="1"/>
</dbReference>
<keyword evidence="10" id="KW-1185">Reference proteome</keyword>
<evidence type="ECO:0000313" key="9">
    <source>
        <dbReference type="EnsemblMetazoa" id="HelroP137801"/>
    </source>
</evidence>
<evidence type="ECO:0000256" key="6">
    <source>
        <dbReference type="PROSITE-ProRule" id="PRU00175"/>
    </source>
</evidence>
<dbReference type="EMBL" id="KB097736">
    <property type="protein sequence ID" value="ESN90946.1"/>
    <property type="molecule type" value="Genomic_DNA"/>
</dbReference>
<feature type="domain" description="RING-type" evidence="7">
    <location>
        <begin position="13"/>
        <end position="51"/>
    </location>
</feature>
<dbReference type="STRING" id="6412.T1EIN4"/>
<dbReference type="InterPro" id="IPR017907">
    <property type="entry name" value="Znf_RING_CS"/>
</dbReference>
<dbReference type="PROSITE" id="PS50089">
    <property type="entry name" value="ZF_RING_2"/>
    <property type="match status" value="1"/>
</dbReference>
<dbReference type="CTD" id="20196434"/>
<dbReference type="PANTHER" id="PTHR45893">
    <property type="entry name" value="POLYCOMB GROUP RING FINGER PROTEIN"/>
    <property type="match status" value="1"/>
</dbReference>
<dbReference type="InterPro" id="IPR001841">
    <property type="entry name" value="Znf_RING"/>
</dbReference>
<dbReference type="InterPro" id="IPR051507">
    <property type="entry name" value="PcG_RING_finger"/>
</dbReference>
<dbReference type="EnsemblMetazoa" id="HelroT137801">
    <property type="protein sequence ID" value="HelroP137801"/>
    <property type="gene ID" value="HelroG137801"/>
</dbReference>
<dbReference type="GeneID" id="20196434"/>
<gene>
    <name evidence="9" type="primary">20196434</name>
    <name evidence="8" type="ORF">HELRODRAFT_137801</name>
</gene>
<dbReference type="EMBL" id="AMQM01008189">
    <property type="status" value="NOT_ANNOTATED_CDS"/>
    <property type="molecule type" value="Genomic_DNA"/>
</dbReference>
<proteinExistence type="predicted"/>
<comment type="subcellular location">
    <subcellularLocation>
        <location evidence="1">Nucleus</location>
    </subcellularLocation>
</comment>
<evidence type="ECO:0000256" key="5">
    <source>
        <dbReference type="ARBA" id="ARBA00023242"/>
    </source>
</evidence>
<dbReference type="InterPro" id="IPR013083">
    <property type="entry name" value="Znf_RING/FYVE/PHD"/>
</dbReference>
<dbReference type="GO" id="GO:0008270">
    <property type="term" value="F:zinc ion binding"/>
    <property type="evidence" value="ECO:0007669"/>
    <property type="project" value="UniProtKB-KW"/>
</dbReference>
<evidence type="ECO:0000259" key="7">
    <source>
        <dbReference type="PROSITE" id="PS50089"/>
    </source>
</evidence>
<dbReference type="PROSITE" id="PS00518">
    <property type="entry name" value="ZF_RING_1"/>
    <property type="match status" value="1"/>
</dbReference>
<dbReference type="Proteomes" id="UP000015101">
    <property type="component" value="Unassembled WGS sequence"/>
</dbReference>
<protein>
    <recommendedName>
        <fullName evidence="7">RING-type domain-containing protein</fullName>
    </recommendedName>
</protein>
<dbReference type="GO" id="GO:0031519">
    <property type="term" value="C:PcG protein complex"/>
    <property type="evidence" value="ECO:0007669"/>
    <property type="project" value="UniProtKB-ARBA"/>
</dbReference>
<dbReference type="eggNOG" id="KOG2660">
    <property type="taxonomic scope" value="Eukaryota"/>
</dbReference>
<keyword evidence="2" id="KW-0479">Metal-binding</keyword>
<sequence length="79" mass="9175">KVQMQSINQFFICSICNGYLHMATTITECLHTFCKGCLIKHLEYNLHCPKCLTIIHPTDPKINIRHDSMIQDLLYKVLP</sequence>
<dbReference type="Gene3D" id="3.30.40.10">
    <property type="entry name" value="Zinc/RING finger domain, C3HC4 (zinc finger)"/>
    <property type="match status" value="1"/>
</dbReference>
<evidence type="ECO:0000313" key="8">
    <source>
        <dbReference type="EMBL" id="ESN90946.1"/>
    </source>
</evidence>
<dbReference type="Pfam" id="PF13923">
    <property type="entry name" value="zf-C3HC4_2"/>
    <property type="match status" value="1"/>
</dbReference>
<dbReference type="OMA" id="INIRHDS"/>
<dbReference type="HOGENOM" id="CLU_155461_0_0_1"/>
<evidence type="ECO:0000256" key="2">
    <source>
        <dbReference type="ARBA" id="ARBA00022723"/>
    </source>
</evidence>
<evidence type="ECO:0000256" key="3">
    <source>
        <dbReference type="ARBA" id="ARBA00022771"/>
    </source>
</evidence>
<dbReference type="OrthoDB" id="1305878at2759"/>
<dbReference type="InParanoid" id="T1EIN4"/>
<dbReference type="RefSeq" id="XP_009030930.1">
    <property type="nucleotide sequence ID" value="XM_009032682.1"/>
</dbReference>
<dbReference type="KEGG" id="hro:HELRODRAFT_137801"/>
<keyword evidence="4" id="KW-0862">Zinc</keyword>
<evidence type="ECO:0000313" key="10">
    <source>
        <dbReference type="Proteomes" id="UP000015101"/>
    </source>
</evidence>
<dbReference type="AlphaFoldDB" id="T1EIN4"/>
<dbReference type="SMART" id="SM00184">
    <property type="entry name" value="RING"/>
    <property type="match status" value="1"/>
</dbReference>
<dbReference type="FunFam" id="3.30.40.10:FF:000033">
    <property type="entry name" value="Polycomb group RING finger protein 3"/>
    <property type="match status" value="1"/>
</dbReference>
<evidence type="ECO:0000256" key="4">
    <source>
        <dbReference type="ARBA" id="ARBA00022833"/>
    </source>
</evidence>
<reference evidence="10" key="1">
    <citation type="submission" date="2012-12" db="EMBL/GenBank/DDBJ databases">
        <authorList>
            <person name="Hellsten U."/>
            <person name="Grimwood J."/>
            <person name="Chapman J.A."/>
            <person name="Shapiro H."/>
            <person name="Aerts A."/>
            <person name="Otillar R.P."/>
            <person name="Terry A.Y."/>
            <person name="Boore J.L."/>
            <person name="Simakov O."/>
            <person name="Marletaz F."/>
            <person name="Cho S.-J."/>
            <person name="Edsinger-Gonzales E."/>
            <person name="Havlak P."/>
            <person name="Kuo D.-H."/>
            <person name="Larsson T."/>
            <person name="Lv J."/>
            <person name="Arendt D."/>
            <person name="Savage R."/>
            <person name="Osoegawa K."/>
            <person name="de Jong P."/>
            <person name="Lindberg D.R."/>
            <person name="Seaver E.C."/>
            <person name="Weisblat D.A."/>
            <person name="Putnam N.H."/>
            <person name="Grigoriev I.V."/>
            <person name="Rokhsar D.S."/>
        </authorList>
    </citation>
    <scope>NUCLEOTIDE SEQUENCE</scope>
</reference>
<evidence type="ECO:0000256" key="1">
    <source>
        <dbReference type="ARBA" id="ARBA00004123"/>
    </source>
</evidence>
<reference evidence="9" key="3">
    <citation type="submission" date="2015-06" db="UniProtKB">
        <authorList>
            <consortium name="EnsemblMetazoa"/>
        </authorList>
    </citation>
    <scope>IDENTIFICATION</scope>
</reference>
<keyword evidence="3 6" id="KW-0863">Zinc-finger</keyword>
<accession>T1EIN4</accession>
<organism evidence="9 10">
    <name type="scientific">Helobdella robusta</name>
    <name type="common">Californian leech</name>
    <dbReference type="NCBI Taxonomy" id="6412"/>
    <lineage>
        <taxon>Eukaryota</taxon>
        <taxon>Metazoa</taxon>
        <taxon>Spiralia</taxon>
        <taxon>Lophotrochozoa</taxon>
        <taxon>Annelida</taxon>
        <taxon>Clitellata</taxon>
        <taxon>Hirudinea</taxon>
        <taxon>Rhynchobdellida</taxon>
        <taxon>Glossiphoniidae</taxon>
        <taxon>Helobdella</taxon>
    </lineage>
</organism>
<keyword evidence="5" id="KW-0539">Nucleus</keyword>
<reference evidence="8 10" key="2">
    <citation type="journal article" date="2013" name="Nature">
        <title>Insights into bilaterian evolution from three spiralian genomes.</title>
        <authorList>
            <person name="Simakov O."/>
            <person name="Marletaz F."/>
            <person name="Cho S.J."/>
            <person name="Edsinger-Gonzales E."/>
            <person name="Havlak P."/>
            <person name="Hellsten U."/>
            <person name="Kuo D.H."/>
            <person name="Larsson T."/>
            <person name="Lv J."/>
            <person name="Arendt D."/>
            <person name="Savage R."/>
            <person name="Osoegawa K."/>
            <person name="de Jong P."/>
            <person name="Grimwood J."/>
            <person name="Chapman J.A."/>
            <person name="Shapiro H."/>
            <person name="Aerts A."/>
            <person name="Otillar R.P."/>
            <person name="Terry A.Y."/>
            <person name="Boore J.L."/>
            <person name="Grigoriev I.V."/>
            <person name="Lindberg D.R."/>
            <person name="Seaver E.C."/>
            <person name="Weisblat D.A."/>
            <person name="Putnam N.H."/>
            <person name="Rokhsar D.S."/>
        </authorList>
    </citation>
    <scope>NUCLEOTIDE SEQUENCE</scope>
</reference>
<name>T1EIN4_HELRO</name>